<dbReference type="NCBIfam" id="NF008292">
    <property type="entry name" value="PRK11072.1"/>
    <property type="match status" value="1"/>
</dbReference>
<dbReference type="InterPro" id="IPR005190">
    <property type="entry name" value="GlnE_rpt_dom"/>
</dbReference>
<dbReference type="GO" id="GO:0005829">
    <property type="term" value="C:cytosol"/>
    <property type="evidence" value="ECO:0007669"/>
    <property type="project" value="TreeGrafter"/>
</dbReference>
<dbReference type="Gene3D" id="3.30.460.10">
    <property type="entry name" value="Beta Polymerase, domain 2"/>
    <property type="match status" value="2"/>
</dbReference>
<dbReference type="CDD" id="cd05401">
    <property type="entry name" value="NT_GlnE_GlnD_like"/>
    <property type="match status" value="2"/>
</dbReference>
<feature type="domain" description="Glutamate-ammonia ligase adenylyltransferase repeated" evidence="7">
    <location>
        <begin position="46"/>
        <end position="238"/>
    </location>
</feature>
<accession>A0A7G9SHH3</accession>
<dbReference type="InterPro" id="IPR043519">
    <property type="entry name" value="NT_sf"/>
</dbReference>
<keyword evidence="9" id="KW-0436">Ligase</keyword>
<name>A0A7G9SHH3_9SPHN</name>
<protein>
    <submittedName>
        <fullName evidence="9">Bifunctional [glutamate--ammonia ligase]-adenylyl-L-tyrosine phosphorylase/[glutamate--ammonia-ligase] adenylyltransferase</fullName>
        <ecNumber evidence="9">2.7.7.42</ecNumber>
        <ecNumber evidence="9">2.7.7.89</ecNumber>
    </submittedName>
</protein>
<dbReference type="GO" id="GO:0008882">
    <property type="term" value="F:[glutamate-ammonia-ligase] adenylyltransferase activity"/>
    <property type="evidence" value="ECO:0007669"/>
    <property type="project" value="UniProtKB-EC"/>
</dbReference>
<keyword evidence="4" id="KW-0067">ATP-binding</keyword>
<dbReference type="SUPFAM" id="SSF81593">
    <property type="entry name" value="Nucleotidyltransferase substrate binding subunit/domain"/>
    <property type="match status" value="2"/>
</dbReference>
<dbReference type="Gene3D" id="1.20.120.330">
    <property type="entry name" value="Nucleotidyltransferases domain 2"/>
    <property type="match status" value="2"/>
</dbReference>
<evidence type="ECO:0000256" key="2">
    <source>
        <dbReference type="ARBA" id="ARBA00022695"/>
    </source>
</evidence>
<dbReference type="InterPro" id="IPR013546">
    <property type="entry name" value="PII_UdlTrfase/GS_AdlTrfase"/>
</dbReference>
<evidence type="ECO:0000256" key="1">
    <source>
        <dbReference type="ARBA" id="ARBA00022679"/>
    </source>
</evidence>
<evidence type="ECO:0000256" key="5">
    <source>
        <dbReference type="ARBA" id="ARBA00022842"/>
    </source>
</evidence>
<keyword evidence="10" id="KW-1185">Reference proteome</keyword>
<evidence type="ECO:0000259" key="8">
    <source>
        <dbReference type="Pfam" id="PF08335"/>
    </source>
</evidence>
<organism evidence="9 10">
    <name type="scientific">Sphingomonas lutea</name>
    <dbReference type="NCBI Taxonomy" id="1045317"/>
    <lineage>
        <taxon>Bacteria</taxon>
        <taxon>Pseudomonadati</taxon>
        <taxon>Pseudomonadota</taxon>
        <taxon>Alphaproteobacteria</taxon>
        <taxon>Sphingomonadales</taxon>
        <taxon>Sphingomonadaceae</taxon>
        <taxon>Sphingomonas</taxon>
    </lineage>
</organism>
<dbReference type="EC" id="2.7.7.42" evidence="9"/>
<sequence length="896" mass="97456">MGDTNDTGARQSALERATSHSPFLREAVGLYPDVTSASVKQGADAAASLALSAIADTLESTLRRQRHGLALSVALGDLSGEYSLERVTAQLSEFADLAIDRAVAAAIAERVPDARPEGFAVIAMGKLGSCELNYSSDVDLLLLFDPERMPRREREDPGEAAVRYGRRLIEILQKRTADGYVVRVDLRLRPSAEVTPIALPVNAAISHYESSALPWERAAFIRARACAGDIALGDRFLEAIRPFVWRRSLDFGVINDVRLISTRIRDHFAQNARFGPGFDLKRGRGGIREVEFFVQIQQMIHGGRDPSVRLPATLDALGSLVRAGHLEEEDAAALGNAYRLLRTVEHRVQMIDDAQTHLLPVRQEALDQVARLHGLSDGGELLAQLDGPVDRVGTIFDGLAPQGNRRLSSEGGSLLHDMQALGFSDPATAAQRVTEWRSGKVRALRSPAAQDALEGMLPGLLQAIANGSDPSHALNRLSDIIEHLSSGVNFFRLLEARPQLARLFAKVLAHAPALSDQLARRPELFEGLFDASSFEMPPPTAEFAALLSRAMADLPYDVALDRVRRLVNERRFALGVQLIDRHRDPLEVAQGYSRVAEGALVALSEAATREFVEAHGRIDGELVVLGLGRLGGCALTHASDIDIIYLHTAPADAVSDGRRPLGPNDYFNRLASRVTAALSVPTAAGPLYEVDTRLRPEGSDGMLAVSLEAFGRYQRQTAWTWEHMALCRARPVAGSAAAQARAAALIDDILRMPRDRAQTARNAAQMRADMERHKPARSKLDVKLGPGGLVDLEFAVHVLQLTRHVGLDPGLDTALQALAAESLVSEKVVNAQRLLTRMLVMMRLVAPGDVQPTTDTWQLVAEACGASSWDELLAEHDAARQSIAELWTKVRNEAEA</sequence>
<dbReference type="PANTHER" id="PTHR30621:SF0">
    <property type="entry name" value="BIFUNCTIONAL GLUTAMINE SYNTHETASE ADENYLYLTRANSFERASE_ADENYLYL-REMOVING ENZYME"/>
    <property type="match status" value="1"/>
</dbReference>
<dbReference type="InterPro" id="IPR023057">
    <property type="entry name" value="GlnE"/>
</dbReference>
<evidence type="ECO:0000313" key="9">
    <source>
        <dbReference type="EMBL" id="QNN67298.1"/>
    </source>
</evidence>
<keyword evidence="3" id="KW-0547">Nucleotide-binding</keyword>
<dbReference type="GO" id="GO:0016874">
    <property type="term" value="F:ligase activity"/>
    <property type="evidence" value="ECO:0007669"/>
    <property type="project" value="UniProtKB-KW"/>
</dbReference>
<dbReference type="Pfam" id="PF03710">
    <property type="entry name" value="GlnE"/>
    <property type="match status" value="2"/>
</dbReference>
<dbReference type="EC" id="2.7.7.89" evidence="9"/>
<gene>
    <name evidence="9" type="primary">glnE</name>
    <name evidence="9" type="ORF">H9L13_11920</name>
</gene>
<dbReference type="GO" id="GO:0047388">
    <property type="term" value="F:[glutamine synthetase]-adenylyl-L-tyrosine phosphorylase activity"/>
    <property type="evidence" value="ECO:0007669"/>
    <property type="project" value="UniProtKB-EC"/>
</dbReference>
<dbReference type="EMBL" id="CP060718">
    <property type="protein sequence ID" value="QNN67298.1"/>
    <property type="molecule type" value="Genomic_DNA"/>
</dbReference>
<dbReference type="RefSeq" id="WP_187537887.1">
    <property type="nucleotide sequence ID" value="NZ_BAABJT010000001.1"/>
</dbReference>
<dbReference type="Proteomes" id="UP000515971">
    <property type="component" value="Chromosome"/>
</dbReference>
<feature type="domain" description="PII-uridylyltransferase/Glutamine-synthetase adenylyltransferase" evidence="8">
    <location>
        <begin position="264"/>
        <end position="396"/>
    </location>
</feature>
<dbReference type="GO" id="GO:0005524">
    <property type="term" value="F:ATP binding"/>
    <property type="evidence" value="ECO:0007669"/>
    <property type="project" value="UniProtKB-KW"/>
</dbReference>
<dbReference type="SUPFAM" id="SSF81301">
    <property type="entry name" value="Nucleotidyltransferase"/>
    <property type="match status" value="2"/>
</dbReference>
<dbReference type="PANTHER" id="PTHR30621">
    <property type="entry name" value="GLUTAMINE SYNTHETASE ADENYLYLTRANSFERASE"/>
    <property type="match status" value="1"/>
</dbReference>
<reference evidence="9 10" key="1">
    <citation type="submission" date="2020-08" db="EMBL/GenBank/DDBJ databases">
        <title>Genome sequence of Sphingomonas lutea KCTC 23642T.</title>
        <authorList>
            <person name="Hyun D.-W."/>
            <person name="Bae J.-W."/>
        </authorList>
    </citation>
    <scope>NUCLEOTIDE SEQUENCE [LARGE SCALE GENOMIC DNA]</scope>
    <source>
        <strain evidence="9 10">KCTC 23642</strain>
    </source>
</reference>
<keyword evidence="2 9" id="KW-0548">Nucleotidyltransferase</keyword>
<evidence type="ECO:0000256" key="4">
    <source>
        <dbReference type="ARBA" id="ARBA00022840"/>
    </source>
</evidence>
<feature type="domain" description="PII-uridylyltransferase/Glutamine-synthetase adenylyltransferase" evidence="8">
    <location>
        <begin position="764"/>
        <end position="888"/>
    </location>
</feature>
<keyword evidence="6" id="KW-0511">Multifunctional enzyme</keyword>
<dbReference type="Pfam" id="PF08335">
    <property type="entry name" value="GlnD_UR_UTase"/>
    <property type="match status" value="2"/>
</dbReference>
<dbReference type="Gene3D" id="1.20.120.1510">
    <property type="match status" value="1"/>
</dbReference>
<keyword evidence="1 9" id="KW-0808">Transferase</keyword>
<proteinExistence type="predicted"/>
<evidence type="ECO:0000259" key="7">
    <source>
        <dbReference type="Pfam" id="PF03710"/>
    </source>
</evidence>
<keyword evidence="5" id="KW-0460">Magnesium</keyword>
<evidence type="ECO:0000313" key="10">
    <source>
        <dbReference type="Proteomes" id="UP000515971"/>
    </source>
</evidence>
<feature type="domain" description="Glutamate-ammonia ligase adenylyltransferase repeated" evidence="7">
    <location>
        <begin position="504"/>
        <end position="742"/>
    </location>
</feature>
<evidence type="ECO:0000256" key="3">
    <source>
        <dbReference type="ARBA" id="ARBA00022741"/>
    </source>
</evidence>
<evidence type="ECO:0000256" key="6">
    <source>
        <dbReference type="ARBA" id="ARBA00023268"/>
    </source>
</evidence>
<dbReference type="AlphaFoldDB" id="A0A7G9SHH3"/>
<dbReference type="KEGG" id="slut:H9L13_11920"/>
<dbReference type="GO" id="GO:0000820">
    <property type="term" value="P:regulation of glutamine family amino acid metabolic process"/>
    <property type="evidence" value="ECO:0007669"/>
    <property type="project" value="TreeGrafter"/>
</dbReference>